<dbReference type="EMBL" id="PDUG01000003">
    <property type="protein sequence ID" value="PIC43135.1"/>
    <property type="molecule type" value="Genomic_DNA"/>
</dbReference>
<sequence length="173" mass="19304">MRPQRRTSSDERSKTFSNTSVNLTTGNPEKGESEDSQSLLNQLSKDNLDLIPRSDDVSENSKDKNNNEEDLWSTGNISDCVEQLPMIDPKEDTLPTSIPSKSHSRKRQISSSIGEMESFEELKFDGNVFTSGLLKVAPELESFVLLDAIDNGPVSDETLEEGKQRADHLFNNL</sequence>
<comment type="caution">
    <text evidence="2">The sequence shown here is derived from an EMBL/GenBank/DDBJ whole genome shotgun (WGS) entry which is preliminary data.</text>
</comment>
<reference evidence="3" key="1">
    <citation type="submission" date="2017-10" db="EMBL/GenBank/DDBJ databases">
        <title>Rapid genome shrinkage in a self-fertile nematode reveals novel sperm competition proteins.</title>
        <authorList>
            <person name="Yin D."/>
            <person name="Schwarz E.M."/>
            <person name="Thomas C.G."/>
            <person name="Felde R.L."/>
            <person name="Korf I.F."/>
            <person name="Cutter A.D."/>
            <person name="Schartner C.M."/>
            <person name="Ralston E.J."/>
            <person name="Meyer B.J."/>
            <person name="Haag E.S."/>
        </authorList>
    </citation>
    <scope>NUCLEOTIDE SEQUENCE [LARGE SCALE GENOMIC DNA]</scope>
    <source>
        <strain evidence="3">JU1422</strain>
    </source>
</reference>
<gene>
    <name evidence="2" type="primary">Cnig_chr_III.g9998</name>
    <name evidence="2" type="ORF">B9Z55_009998</name>
</gene>
<proteinExistence type="predicted"/>
<evidence type="ECO:0000256" key="1">
    <source>
        <dbReference type="SAM" id="MobiDB-lite"/>
    </source>
</evidence>
<organism evidence="2 3">
    <name type="scientific">Caenorhabditis nigoni</name>
    <dbReference type="NCBI Taxonomy" id="1611254"/>
    <lineage>
        <taxon>Eukaryota</taxon>
        <taxon>Metazoa</taxon>
        <taxon>Ecdysozoa</taxon>
        <taxon>Nematoda</taxon>
        <taxon>Chromadorea</taxon>
        <taxon>Rhabditida</taxon>
        <taxon>Rhabditina</taxon>
        <taxon>Rhabditomorpha</taxon>
        <taxon>Rhabditoidea</taxon>
        <taxon>Rhabditidae</taxon>
        <taxon>Peloderinae</taxon>
        <taxon>Caenorhabditis</taxon>
    </lineage>
</organism>
<dbReference type="Proteomes" id="UP000230233">
    <property type="component" value="Chromosome III"/>
</dbReference>
<keyword evidence="3" id="KW-1185">Reference proteome</keyword>
<feature type="compositionally biased region" description="Polar residues" evidence="1">
    <location>
        <begin position="36"/>
        <end position="45"/>
    </location>
</feature>
<name>A0A2G5UU77_9PELO</name>
<evidence type="ECO:0000313" key="2">
    <source>
        <dbReference type="EMBL" id="PIC43135.1"/>
    </source>
</evidence>
<protein>
    <submittedName>
        <fullName evidence="2">Uncharacterized protein</fullName>
    </submittedName>
</protein>
<feature type="region of interest" description="Disordered" evidence="1">
    <location>
        <begin position="1"/>
        <end position="111"/>
    </location>
</feature>
<dbReference type="AlphaFoldDB" id="A0A2G5UU77"/>
<feature type="compositionally biased region" description="Polar residues" evidence="1">
    <location>
        <begin position="15"/>
        <end position="27"/>
    </location>
</feature>
<feature type="compositionally biased region" description="Basic and acidic residues" evidence="1">
    <location>
        <begin position="46"/>
        <end position="67"/>
    </location>
</feature>
<evidence type="ECO:0000313" key="3">
    <source>
        <dbReference type="Proteomes" id="UP000230233"/>
    </source>
</evidence>
<accession>A0A2G5UU77</accession>